<accession>A0ABX4XNB8</accession>
<keyword evidence="1" id="KW-0547">Nucleotide-binding</keyword>
<dbReference type="EMBL" id="MPDH01000004">
    <property type="protein sequence ID" value="PNP93257.1"/>
    <property type="molecule type" value="Genomic_DNA"/>
</dbReference>
<dbReference type="SUPFAM" id="SSF52540">
    <property type="entry name" value="P-loop containing nucleoside triphosphate hydrolases"/>
    <property type="match status" value="1"/>
</dbReference>
<evidence type="ECO:0000256" key="1">
    <source>
        <dbReference type="ARBA" id="ARBA00022741"/>
    </source>
</evidence>
<keyword evidence="2" id="KW-0378">Hydrolase</keyword>
<proteinExistence type="predicted"/>
<dbReference type="GO" id="GO:0004386">
    <property type="term" value="F:helicase activity"/>
    <property type="evidence" value="ECO:0007669"/>
    <property type="project" value="UniProtKB-KW"/>
</dbReference>
<sequence>TKQSLLERNLFILTSERVLDIYSEIKNIDLFIVDEFYKISNHKKDGRASQLNIAFYKIMSKEPQLLLLTPNIDNVNSEFIDKYKLEFFKTEYSLVNQKIQKVSFVKNQKKEALFRLLQDLEEPTIVYVQSPARAEKLAKEYIEKVTTTVKKSFPIFEWIDENISPNWMLKNFLENGIGLHNGQYPRHIVNSQLDYFNNNNLDVIFATTSLIEGVNTVAKNIIIFEMKKGDRRGTQSITYFDFNNIKGRAGRMMKHYTGNIYYFDNPPEKQTENLDIPIIEQDEGLQSEVLVNLEKDDIKEQRREDYNLLVMNISDELLEIFKKNYYSVESQKKLYSYLSSNKVYLNELLWSTPTPKYEVLVRTLEIITQQLDGESGNTHKFLAQKCQQVMRDNLRLAISNEVLYQKGLQANKNKQDREIENMSISVILKFLKSQAKYEIPKKMKILESIVNYLSLDEKADYSAFIALLEHEGIDEELSVLLDFGVPASALKKIGIAPNSDVSTYIKQNLDSFGFNQYELDIVNKAF</sequence>
<evidence type="ECO:0000259" key="5">
    <source>
        <dbReference type="PROSITE" id="PS51194"/>
    </source>
</evidence>
<evidence type="ECO:0000256" key="4">
    <source>
        <dbReference type="ARBA" id="ARBA00022840"/>
    </source>
</evidence>
<dbReference type="Proteomes" id="UP000236500">
    <property type="component" value="Unassembled WGS sequence"/>
</dbReference>
<dbReference type="InterPro" id="IPR027417">
    <property type="entry name" value="P-loop_NTPase"/>
</dbReference>
<evidence type="ECO:0000256" key="2">
    <source>
        <dbReference type="ARBA" id="ARBA00022801"/>
    </source>
</evidence>
<feature type="domain" description="Helicase C-terminal" evidence="5">
    <location>
        <begin position="112"/>
        <end position="314"/>
    </location>
</feature>
<name>A0ABX4XNB8_9LIST</name>
<keyword evidence="3 6" id="KW-0347">Helicase</keyword>
<keyword evidence="4" id="KW-0067">ATP-binding</keyword>
<comment type="caution">
    <text evidence="6">The sequence shown here is derived from an EMBL/GenBank/DDBJ whole genome shotgun (WGS) entry which is preliminary data.</text>
</comment>
<evidence type="ECO:0000313" key="7">
    <source>
        <dbReference type="Proteomes" id="UP000236500"/>
    </source>
</evidence>
<reference evidence="6 7" key="1">
    <citation type="submission" date="2016-11" db="EMBL/GenBank/DDBJ databases">
        <title>Whole Genome Sequence of Listeria newyorkensis.</title>
        <authorList>
            <person name="Frink S."/>
            <person name="Morales C."/>
            <person name="Kiang D."/>
        </authorList>
    </citation>
    <scope>NUCLEOTIDE SEQUENCE [LARGE SCALE GENOMIC DNA]</scope>
    <source>
        <strain evidence="6 7">F1604011-044</strain>
    </source>
</reference>
<dbReference type="Gene3D" id="3.40.50.300">
    <property type="entry name" value="P-loop containing nucleotide triphosphate hydrolases"/>
    <property type="match status" value="1"/>
</dbReference>
<dbReference type="PROSITE" id="PS51194">
    <property type="entry name" value="HELICASE_CTER"/>
    <property type="match status" value="1"/>
</dbReference>
<dbReference type="InterPro" id="IPR050699">
    <property type="entry name" value="RNA-DNA_Helicase"/>
</dbReference>
<evidence type="ECO:0000256" key="3">
    <source>
        <dbReference type="ARBA" id="ARBA00022806"/>
    </source>
</evidence>
<keyword evidence="7" id="KW-1185">Reference proteome</keyword>
<dbReference type="PANTHER" id="PTHR12131">
    <property type="entry name" value="ATP-DEPENDENT RNA AND DNA HELICASE"/>
    <property type="match status" value="1"/>
</dbReference>
<dbReference type="PANTHER" id="PTHR12131:SF1">
    <property type="entry name" value="ATP-DEPENDENT RNA HELICASE SUPV3L1, MITOCHONDRIAL-RELATED"/>
    <property type="match status" value="1"/>
</dbReference>
<dbReference type="InterPro" id="IPR001650">
    <property type="entry name" value="Helicase_C-like"/>
</dbReference>
<organism evidence="6 7">
    <name type="scientific">Listeria newyorkensis</name>
    <dbReference type="NCBI Taxonomy" id="1497681"/>
    <lineage>
        <taxon>Bacteria</taxon>
        <taxon>Bacillati</taxon>
        <taxon>Bacillota</taxon>
        <taxon>Bacilli</taxon>
        <taxon>Bacillales</taxon>
        <taxon>Listeriaceae</taxon>
        <taxon>Listeria</taxon>
    </lineage>
</organism>
<gene>
    <name evidence="6" type="ORF">BMT55_04475</name>
</gene>
<dbReference type="SMART" id="SM00490">
    <property type="entry name" value="HELICc"/>
    <property type="match status" value="1"/>
</dbReference>
<evidence type="ECO:0000313" key="6">
    <source>
        <dbReference type="EMBL" id="PNP93257.1"/>
    </source>
</evidence>
<protein>
    <submittedName>
        <fullName evidence="6">Helicase</fullName>
    </submittedName>
</protein>
<feature type="non-terminal residue" evidence="6">
    <location>
        <position position="1"/>
    </location>
</feature>